<proteinExistence type="inferred from homology"/>
<dbReference type="OrthoDB" id="331544at2759"/>
<dbReference type="Proteomes" id="UP000279259">
    <property type="component" value="Unassembled WGS sequence"/>
</dbReference>
<feature type="domain" description="Exostosin GT47" evidence="3">
    <location>
        <begin position="878"/>
        <end position="1055"/>
    </location>
</feature>
<protein>
    <recommendedName>
        <fullName evidence="6">NAD-dependent epimerase/dehydratase domain-containing protein</fullName>
    </recommendedName>
</protein>
<dbReference type="SUPFAM" id="SSF51735">
    <property type="entry name" value="NAD(P)-binding Rossmann-fold domains"/>
    <property type="match status" value="1"/>
</dbReference>
<dbReference type="STRING" id="1890683.A0A427YDE3"/>
<evidence type="ECO:0000256" key="1">
    <source>
        <dbReference type="ARBA" id="ARBA00007637"/>
    </source>
</evidence>
<name>A0A427YDE3_9TREE</name>
<comment type="caution">
    <text evidence="4">The sequence shown here is derived from an EMBL/GenBank/DDBJ whole genome shotgun (WGS) entry which is preliminary data.</text>
</comment>
<evidence type="ECO:0000313" key="4">
    <source>
        <dbReference type="EMBL" id="RSH89175.1"/>
    </source>
</evidence>
<evidence type="ECO:0000259" key="3">
    <source>
        <dbReference type="Pfam" id="PF03016"/>
    </source>
</evidence>
<keyword evidence="5" id="KW-1185">Reference proteome</keyword>
<dbReference type="Gene3D" id="3.40.50.720">
    <property type="entry name" value="NAD(P)-binding Rossmann-like Domain"/>
    <property type="match status" value="1"/>
</dbReference>
<dbReference type="EMBL" id="RSCD01000014">
    <property type="protein sequence ID" value="RSH89175.1"/>
    <property type="molecule type" value="Genomic_DNA"/>
</dbReference>
<accession>A0A427YDE3</accession>
<dbReference type="AlphaFoldDB" id="A0A427YDE3"/>
<dbReference type="InterPro" id="IPR040911">
    <property type="entry name" value="Exostosin_GT47"/>
</dbReference>
<dbReference type="PANTHER" id="PTHR43000">
    <property type="entry name" value="DTDP-D-GLUCOSE 4,6-DEHYDRATASE-RELATED"/>
    <property type="match status" value="1"/>
</dbReference>
<reference evidence="4 5" key="1">
    <citation type="submission" date="2018-11" db="EMBL/GenBank/DDBJ databases">
        <title>Genome sequence of Saitozyma podzolica DSM 27192.</title>
        <authorList>
            <person name="Aliyu H."/>
            <person name="Gorte O."/>
            <person name="Ochsenreither K."/>
        </authorList>
    </citation>
    <scope>NUCLEOTIDE SEQUENCE [LARGE SCALE GENOMIC DNA]</scope>
    <source>
        <strain evidence="4 5">DSM 27192</strain>
    </source>
</reference>
<dbReference type="Pfam" id="PF01370">
    <property type="entry name" value="Epimerase"/>
    <property type="match status" value="1"/>
</dbReference>
<dbReference type="Pfam" id="PF03016">
    <property type="entry name" value="Exostosin_GT47"/>
    <property type="match status" value="1"/>
</dbReference>
<feature type="domain" description="NAD-dependent epimerase/dehydratase" evidence="2">
    <location>
        <begin position="88"/>
        <end position="335"/>
    </location>
</feature>
<evidence type="ECO:0000313" key="5">
    <source>
        <dbReference type="Proteomes" id="UP000279259"/>
    </source>
</evidence>
<dbReference type="InterPro" id="IPR036291">
    <property type="entry name" value="NAD(P)-bd_dom_sf"/>
</dbReference>
<comment type="similarity">
    <text evidence="1">Belongs to the NAD(P)-dependent epimerase/dehydratase family.</text>
</comment>
<organism evidence="4 5">
    <name type="scientific">Saitozyma podzolica</name>
    <dbReference type="NCBI Taxonomy" id="1890683"/>
    <lineage>
        <taxon>Eukaryota</taxon>
        <taxon>Fungi</taxon>
        <taxon>Dikarya</taxon>
        <taxon>Basidiomycota</taxon>
        <taxon>Agaricomycotina</taxon>
        <taxon>Tremellomycetes</taxon>
        <taxon>Tremellales</taxon>
        <taxon>Trimorphomycetaceae</taxon>
        <taxon>Saitozyma</taxon>
    </lineage>
</organism>
<sequence length="1112" mass="124441">MLFSLWNSHFGARRGRGPVKAICILVVCTWCIYQLHRDSQLGLAEDDSLNQQWSWSSAWPQWLKSEDEHRQEPFVHEGEVQARVSGRVVVTGGGGNIGKALLRRLLAAQVPVTSIDVVFVESELEAIRQDIPESQSLLRVVRGDIRNQTALDSAFTPDVVGVINLAAVSRVMWCLENEPDCHDVNVRGVDLVLKAMERFGRSGTSGRSSGDPWLIQASSREVYGSARMFPVHESSPREAANVYGISKAKAEEVIERRVRRLRWSLRGSKLHAIALRLSNVYGGEFDHHERLVPGMMTRAIAHRPIQIVGGKQDLDFVHIDDAINAFVLAANRLEHKRASGSGGKLGKLAFRNPSKLEAYNVAAGESVPVTELLRRILSITQSASPVQTIPGDDRFPDNYIASTIKAARELGFHAQIGVEEGLHRLATAYMGQTMGYLERKIEDACANPPRFGVSDLLRLDGCNGSVVTYGPDHTGYLSSGDSQEGNFWWHFDDMNIEPQVWTFEVTDHSDEEVRVRLFQSGQHYEVRHDGQSNGEGETHFLARMDDATGHVRMETESGRQLVGAGEDDNGQLFRLTPYCCPNKQAPWPFMSEDPLASAMFDSRDTVRGDLSGSRRNTLCARLDTASTVAREKLDRQASLPKPIKLARVPLPTGSATEWRHRDLPACANDCDHPTVCLDTGSCMCVESACPVRSRFPFASLARLSTLSHPAKLAEKLDLLHPDVLRLSVGRSNWLANVVRPQAARYLARAPKFMPINLTRLPDDIQRLRDDDAERFDKLRTNGNGCFSADSTLERGVKNMSRPVTDDGLVFLPQYAWAEQDTFVPGYHSLPEWLDNALEHHLPPDFDLSRLVSPFTHDFGICPFWVRSVFEARRMASPNPAIERGTAWSVMGDLNVNCYRPDQDIVVPPRTCLQDSLREEFGDIAKVRPIRQRTNLATFKGSPWGQGATIRQRVTCPRPYAKLQHTRLEGGAAMKSYWNTYPSGKDYLATLNDTVFCPLPAGITGWSTRVIDVIYAGCIPVLIGDQTHHPFWDTLDWSRFSVQVGEDQLDRLEEILLGYSWTELHQLQTNMMLVRDAFLYPSEGDMGQHFRARGPLFFAMHGTALVQQTMFPT</sequence>
<dbReference type="InterPro" id="IPR001509">
    <property type="entry name" value="Epimerase_deHydtase"/>
</dbReference>
<gene>
    <name evidence="4" type="ORF">EHS25_002287</name>
</gene>
<evidence type="ECO:0000259" key="2">
    <source>
        <dbReference type="Pfam" id="PF01370"/>
    </source>
</evidence>
<evidence type="ECO:0008006" key="6">
    <source>
        <dbReference type="Google" id="ProtNLM"/>
    </source>
</evidence>